<dbReference type="EMBL" id="JBHEZX010000002">
    <property type="protein sequence ID" value="MFC1408585.1"/>
    <property type="molecule type" value="Genomic_DNA"/>
</dbReference>
<gene>
    <name evidence="1" type="ORF">ACEZDG_04755</name>
</gene>
<sequence length="203" mass="21296">MASLTPTARRVAASPGLGDVVKVYGPPTMLNLLGAAIVIAIGAGASLATAALLGSDLVPADSNPLTSWIHPDTTLLQDQPAVAHYLPLAGLLFVLIGALAALSALRNASSRVVLCRHGIAMATRRTTGAFAWSEVSSVKRRSQTSASTGADGRTTFNVVRWYTVVRTYDGRTFVLDSRHIGGGARKLGRIVQKSVRGAHRVSR</sequence>
<proteinExistence type="predicted"/>
<evidence type="ECO:0000313" key="2">
    <source>
        <dbReference type="Proteomes" id="UP001592582"/>
    </source>
</evidence>
<reference evidence="1 2" key="1">
    <citation type="submission" date="2024-09" db="EMBL/GenBank/DDBJ databases">
        <authorList>
            <person name="Lee S.D."/>
        </authorList>
    </citation>
    <scope>NUCLEOTIDE SEQUENCE [LARGE SCALE GENOMIC DNA]</scope>
    <source>
        <strain evidence="1 2">N1-1</strain>
    </source>
</reference>
<organism evidence="1 2">
    <name type="scientific">Streptacidiphilus alkalitolerans</name>
    <dbReference type="NCBI Taxonomy" id="3342712"/>
    <lineage>
        <taxon>Bacteria</taxon>
        <taxon>Bacillati</taxon>
        <taxon>Actinomycetota</taxon>
        <taxon>Actinomycetes</taxon>
        <taxon>Kitasatosporales</taxon>
        <taxon>Streptomycetaceae</taxon>
        <taxon>Streptacidiphilus</taxon>
    </lineage>
</organism>
<protein>
    <submittedName>
        <fullName evidence="1">Uncharacterized protein</fullName>
    </submittedName>
</protein>
<evidence type="ECO:0000313" key="1">
    <source>
        <dbReference type="EMBL" id="MFC1408585.1"/>
    </source>
</evidence>
<keyword evidence="2" id="KW-1185">Reference proteome</keyword>
<dbReference type="Proteomes" id="UP001592582">
    <property type="component" value="Unassembled WGS sequence"/>
</dbReference>
<name>A0ABV6V4D3_9ACTN</name>
<accession>A0ABV6V4D3</accession>
<comment type="caution">
    <text evidence="1">The sequence shown here is derived from an EMBL/GenBank/DDBJ whole genome shotgun (WGS) entry which is preliminary data.</text>
</comment>